<sequence>MNRRLLAGALLAGAFATLALLSLVWTPAPLEQLDIAARLQAPSAAHWLGTDHLGRDVLSLLMRGAATSLGVASLAVALGALVGVPLGLWAAARAGWLDELLMRGNDIVFAFPPLLLAVLLTTALGPGAVSAILAVGVFNIPVFARVARGLALPLWQREFVLAARMAGKGRGRISREHVLPNVAGGLVVQLSLQLSLALLAETGLSYIGLGTQPPQPSWGRMLADAQTLTALSPTLALFPGLAVALAVLAFHLLADGLRERFDPHGEVR</sequence>
<dbReference type="Pfam" id="PF00528">
    <property type="entry name" value="BPD_transp_1"/>
    <property type="match status" value="1"/>
</dbReference>
<evidence type="ECO:0000256" key="3">
    <source>
        <dbReference type="ARBA" id="ARBA00022475"/>
    </source>
</evidence>
<protein>
    <submittedName>
        <fullName evidence="9">Peptide ABC transporter permease</fullName>
    </submittedName>
</protein>
<dbReference type="InterPro" id="IPR050366">
    <property type="entry name" value="BP-dependent_transpt_permease"/>
</dbReference>
<evidence type="ECO:0000256" key="6">
    <source>
        <dbReference type="ARBA" id="ARBA00023136"/>
    </source>
</evidence>
<dbReference type="PROSITE" id="PS50928">
    <property type="entry name" value="ABC_TM1"/>
    <property type="match status" value="1"/>
</dbReference>
<dbReference type="GO" id="GO:0055085">
    <property type="term" value="P:transmembrane transport"/>
    <property type="evidence" value="ECO:0007669"/>
    <property type="project" value="InterPro"/>
</dbReference>
<dbReference type="InterPro" id="IPR000515">
    <property type="entry name" value="MetI-like"/>
</dbReference>
<gene>
    <name evidence="9" type="ORF">CDO81_23295</name>
</gene>
<name>A0A254N8C4_9BURK</name>
<dbReference type="AlphaFoldDB" id="A0A254N8C4"/>
<reference evidence="9 10" key="1">
    <citation type="journal article" date="2007" name="Int. J. Syst. Evol. Microbiol.">
        <title>Description of Pelomonas aquatica sp. nov. and Pelomonas puraquae sp. nov., isolated from industrial and haemodialysis water.</title>
        <authorList>
            <person name="Gomila M."/>
            <person name="Bowien B."/>
            <person name="Falsen E."/>
            <person name="Moore E.R."/>
            <person name="Lalucat J."/>
        </authorList>
    </citation>
    <scope>NUCLEOTIDE SEQUENCE [LARGE SCALE GENOMIC DNA]</scope>
    <source>
        <strain evidence="9 10">CCUG 52769</strain>
    </source>
</reference>
<dbReference type="RefSeq" id="WP_088485653.1">
    <property type="nucleotide sequence ID" value="NZ_NISI01000013.1"/>
</dbReference>
<dbReference type="Gene3D" id="1.10.3720.10">
    <property type="entry name" value="MetI-like"/>
    <property type="match status" value="1"/>
</dbReference>
<evidence type="ECO:0000256" key="4">
    <source>
        <dbReference type="ARBA" id="ARBA00022692"/>
    </source>
</evidence>
<comment type="caution">
    <text evidence="9">The sequence shown here is derived from an EMBL/GenBank/DDBJ whole genome shotgun (WGS) entry which is preliminary data.</text>
</comment>
<feature type="transmembrane region" description="Helical" evidence="7">
    <location>
        <begin position="69"/>
        <end position="92"/>
    </location>
</feature>
<keyword evidence="6 7" id="KW-0472">Membrane</keyword>
<dbReference type="GO" id="GO:0005886">
    <property type="term" value="C:plasma membrane"/>
    <property type="evidence" value="ECO:0007669"/>
    <property type="project" value="UniProtKB-SubCell"/>
</dbReference>
<feature type="transmembrane region" description="Helical" evidence="7">
    <location>
        <begin position="104"/>
        <end position="122"/>
    </location>
</feature>
<dbReference type="PANTHER" id="PTHR43386">
    <property type="entry name" value="OLIGOPEPTIDE TRANSPORT SYSTEM PERMEASE PROTEIN APPC"/>
    <property type="match status" value="1"/>
</dbReference>
<comment type="subcellular location">
    <subcellularLocation>
        <location evidence="1 7">Cell membrane</location>
        <topology evidence="1 7">Multi-pass membrane protein</topology>
    </subcellularLocation>
</comment>
<keyword evidence="5 7" id="KW-1133">Transmembrane helix</keyword>
<keyword evidence="2 7" id="KW-0813">Transport</keyword>
<organism evidence="9 10">
    <name type="scientific">Roseateles puraquae</name>
    <dbReference type="NCBI Taxonomy" id="431059"/>
    <lineage>
        <taxon>Bacteria</taxon>
        <taxon>Pseudomonadati</taxon>
        <taxon>Pseudomonadota</taxon>
        <taxon>Betaproteobacteria</taxon>
        <taxon>Burkholderiales</taxon>
        <taxon>Sphaerotilaceae</taxon>
        <taxon>Roseateles</taxon>
    </lineage>
</organism>
<dbReference type="SUPFAM" id="SSF161098">
    <property type="entry name" value="MetI-like"/>
    <property type="match status" value="1"/>
</dbReference>
<dbReference type="InterPro" id="IPR035906">
    <property type="entry name" value="MetI-like_sf"/>
</dbReference>
<evidence type="ECO:0000256" key="7">
    <source>
        <dbReference type="RuleBase" id="RU363032"/>
    </source>
</evidence>
<dbReference type="OrthoDB" id="9783218at2"/>
<evidence type="ECO:0000256" key="2">
    <source>
        <dbReference type="ARBA" id="ARBA00022448"/>
    </source>
</evidence>
<accession>A0A254N8C4</accession>
<keyword evidence="10" id="KW-1185">Reference proteome</keyword>
<comment type="similarity">
    <text evidence="7">Belongs to the binding-protein-dependent transport system permease family.</text>
</comment>
<dbReference type="CDD" id="cd06261">
    <property type="entry name" value="TM_PBP2"/>
    <property type="match status" value="1"/>
</dbReference>
<evidence type="ECO:0000256" key="5">
    <source>
        <dbReference type="ARBA" id="ARBA00022989"/>
    </source>
</evidence>
<evidence type="ECO:0000313" key="9">
    <source>
        <dbReference type="EMBL" id="OWR01698.1"/>
    </source>
</evidence>
<feature type="domain" description="ABC transmembrane type-1" evidence="8">
    <location>
        <begin position="65"/>
        <end position="254"/>
    </location>
</feature>
<dbReference type="Proteomes" id="UP000197446">
    <property type="component" value="Unassembled WGS sequence"/>
</dbReference>
<evidence type="ECO:0000256" key="1">
    <source>
        <dbReference type="ARBA" id="ARBA00004651"/>
    </source>
</evidence>
<feature type="transmembrane region" description="Helical" evidence="7">
    <location>
        <begin position="235"/>
        <end position="254"/>
    </location>
</feature>
<evidence type="ECO:0000313" key="10">
    <source>
        <dbReference type="Proteomes" id="UP000197446"/>
    </source>
</evidence>
<keyword evidence="3" id="KW-1003">Cell membrane</keyword>
<proteinExistence type="inferred from homology"/>
<dbReference type="PANTHER" id="PTHR43386:SF25">
    <property type="entry name" value="PEPTIDE ABC TRANSPORTER PERMEASE PROTEIN"/>
    <property type="match status" value="1"/>
</dbReference>
<feature type="transmembrane region" description="Helical" evidence="7">
    <location>
        <begin position="178"/>
        <end position="200"/>
    </location>
</feature>
<dbReference type="EMBL" id="NISI01000013">
    <property type="protein sequence ID" value="OWR01698.1"/>
    <property type="molecule type" value="Genomic_DNA"/>
</dbReference>
<keyword evidence="4 7" id="KW-0812">Transmembrane</keyword>
<evidence type="ECO:0000259" key="8">
    <source>
        <dbReference type="PROSITE" id="PS50928"/>
    </source>
</evidence>